<dbReference type="EMBL" id="RDQH01000333">
    <property type="protein sequence ID" value="RXH94232.1"/>
    <property type="molecule type" value="Genomic_DNA"/>
</dbReference>
<sequence length="143" mass="16711">MSQLIRSRKVMTTIPRPTITPPTAVVTASAEMDHMPVNSLVPESHRRRRLRLLRWHYLLVPDVISGAPALRSRCRHRDPQPMPRVHSQAMTDEVKNTVHNHLSVSILTFLMTNYNFDNINKDMLAYLNQLFSEQYKQWKSDLH</sequence>
<accession>A0A498JKT0</accession>
<name>A0A498JKT0_MALDO</name>
<evidence type="ECO:0000313" key="1">
    <source>
        <dbReference type="EMBL" id="RXH94232.1"/>
    </source>
</evidence>
<dbReference type="Proteomes" id="UP000290289">
    <property type="component" value="Chromosome 7"/>
</dbReference>
<reference evidence="1 2" key="1">
    <citation type="submission" date="2018-10" db="EMBL/GenBank/DDBJ databases">
        <title>A high-quality apple genome assembly.</title>
        <authorList>
            <person name="Hu J."/>
        </authorList>
    </citation>
    <scope>NUCLEOTIDE SEQUENCE [LARGE SCALE GENOMIC DNA]</scope>
    <source>
        <strain evidence="2">cv. HFTH1</strain>
        <tissue evidence="1">Young leaf</tissue>
    </source>
</reference>
<organism evidence="1 2">
    <name type="scientific">Malus domestica</name>
    <name type="common">Apple</name>
    <name type="synonym">Pyrus malus</name>
    <dbReference type="NCBI Taxonomy" id="3750"/>
    <lineage>
        <taxon>Eukaryota</taxon>
        <taxon>Viridiplantae</taxon>
        <taxon>Streptophyta</taxon>
        <taxon>Embryophyta</taxon>
        <taxon>Tracheophyta</taxon>
        <taxon>Spermatophyta</taxon>
        <taxon>Magnoliopsida</taxon>
        <taxon>eudicotyledons</taxon>
        <taxon>Gunneridae</taxon>
        <taxon>Pentapetalae</taxon>
        <taxon>rosids</taxon>
        <taxon>fabids</taxon>
        <taxon>Rosales</taxon>
        <taxon>Rosaceae</taxon>
        <taxon>Amygdaloideae</taxon>
        <taxon>Maleae</taxon>
        <taxon>Malus</taxon>
    </lineage>
</organism>
<proteinExistence type="predicted"/>
<keyword evidence="2" id="KW-1185">Reference proteome</keyword>
<dbReference type="AlphaFoldDB" id="A0A498JKT0"/>
<protein>
    <submittedName>
        <fullName evidence="1">Uncharacterized protein</fullName>
    </submittedName>
</protein>
<gene>
    <name evidence="1" type="ORF">DVH24_023916</name>
</gene>
<comment type="caution">
    <text evidence="1">The sequence shown here is derived from an EMBL/GenBank/DDBJ whole genome shotgun (WGS) entry which is preliminary data.</text>
</comment>
<evidence type="ECO:0000313" key="2">
    <source>
        <dbReference type="Proteomes" id="UP000290289"/>
    </source>
</evidence>